<dbReference type="AlphaFoldDB" id="A0A1I1YLR0"/>
<organism evidence="2 3">
    <name type="scientific">Sulfitobacter brevis</name>
    <dbReference type="NCBI Taxonomy" id="74348"/>
    <lineage>
        <taxon>Bacteria</taxon>
        <taxon>Pseudomonadati</taxon>
        <taxon>Pseudomonadota</taxon>
        <taxon>Alphaproteobacteria</taxon>
        <taxon>Rhodobacterales</taxon>
        <taxon>Roseobacteraceae</taxon>
        <taxon>Sulfitobacter</taxon>
    </lineage>
</organism>
<evidence type="ECO:0000313" key="2">
    <source>
        <dbReference type="EMBL" id="SFE20451.1"/>
    </source>
</evidence>
<evidence type="ECO:0000256" key="1">
    <source>
        <dbReference type="SAM" id="Phobius"/>
    </source>
</evidence>
<protein>
    <submittedName>
        <fullName evidence="2">Uncharacterized protein</fullName>
    </submittedName>
</protein>
<keyword evidence="1" id="KW-1133">Transmembrane helix</keyword>
<dbReference type="Proteomes" id="UP000198977">
    <property type="component" value="Unassembled WGS sequence"/>
</dbReference>
<accession>A0A1I1YLR0</accession>
<dbReference type="EMBL" id="FOMW01000005">
    <property type="protein sequence ID" value="SFE20451.1"/>
    <property type="molecule type" value="Genomic_DNA"/>
</dbReference>
<keyword evidence="1" id="KW-0812">Transmembrane</keyword>
<keyword evidence="3" id="KW-1185">Reference proteome</keyword>
<evidence type="ECO:0000313" key="3">
    <source>
        <dbReference type="Proteomes" id="UP000198977"/>
    </source>
</evidence>
<keyword evidence="1" id="KW-0472">Membrane</keyword>
<reference evidence="2 3" key="1">
    <citation type="submission" date="2016-10" db="EMBL/GenBank/DDBJ databases">
        <authorList>
            <person name="de Groot N.N."/>
        </authorList>
    </citation>
    <scope>NUCLEOTIDE SEQUENCE [LARGE SCALE GENOMIC DNA]</scope>
    <source>
        <strain evidence="2 3">DSM 11443</strain>
    </source>
</reference>
<name>A0A1I1YLR0_9RHOB</name>
<feature type="transmembrane region" description="Helical" evidence="1">
    <location>
        <begin position="21"/>
        <end position="42"/>
    </location>
</feature>
<sequence length="48" mass="5699">MSSENNENEPSFIRKARRWRWSYWLAVATLAILWFLAAYEVISYLMGG</sequence>
<gene>
    <name evidence="2" type="ORF">SAMN04488523_105306</name>
</gene>
<proteinExistence type="predicted"/>